<reference evidence="15 16" key="1">
    <citation type="journal article" date="2019" name="Nat. Microbiol.">
        <title>Wide diversity of methane and short-chain alkane metabolisms in uncultured archaea.</title>
        <authorList>
            <person name="Borrel G."/>
            <person name="Adam P.S."/>
            <person name="McKay L.J."/>
            <person name="Chen L.X."/>
            <person name="Sierra-Garcia I.N."/>
            <person name="Sieber C.M."/>
            <person name="Letourneur Q."/>
            <person name="Ghozlane A."/>
            <person name="Andersen G.L."/>
            <person name="Li W.J."/>
            <person name="Hallam S.J."/>
            <person name="Muyzer G."/>
            <person name="de Oliveira V.M."/>
            <person name="Inskeep W.P."/>
            <person name="Banfield J.F."/>
            <person name="Gribaldo S."/>
        </authorList>
    </citation>
    <scope>NUCLEOTIDE SEQUENCE [LARGE SCALE GENOMIC DNA]</scope>
    <source>
        <strain evidence="15">NM1b</strain>
    </source>
</reference>
<dbReference type="EMBL" id="RXIL01000007">
    <property type="protein sequence ID" value="RZN73617.1"/>
    <property type="molecule type" value="Genomic_DNA"/>
</dbReference>
<comment type="caution">
    <text evidence="11">Was originally thought to be a dihydrodipicolinate synthase (DHDPS), catalyzing the condensation of (S)-aspartate-beta-semialdehyde [(S)-ASA] and pyruvate to dihydrodipicolinate (DHDP). However, it was shown in E.coli that the product of the enzymatic reaction is not dihydrodipicolinate but in fact (4S)-4-hydroxy-2,3,4,5-tetrahydro-(2S)-dipicolinic acid (HTPA), and that the consecutive dehydration reaction leading to DHDP is not spontaneous but catalyzed by DapB.</text>
</comment>
<dbReference type="GO" id="GO:0019877">
    <property type="term" value="P:diaminopimelate biosynthetic process"/>
    <property type="evidence" value="ECO:0007669"/>
    <property type="project" value="UniProtKB-UniRule"/>
</dbReference>
<protein>
    <recommendedName>
        <fullName evidence="3 11">4-hydroxy-tetrahydrodipicolinate synthase</fullName>
        <shortName evidence="11">HTPA synthase</shortName>
        <ecNumber evidence="3 11">4.3.3.7</ecNumber>
    </recommendedName>
</protein>
<keyword evidence="7 11" id="KW-0457">Lysine biosynthesis</keyword>
<dbReference type="PRINTS" id="PR00146">
    <property type="entry name" value="DHPICSNTHASE"/>
</dbReference>
<evidence type="ECO:0000256" key="3">
    <source>
        <dbReference type="ARBA" id="ARBA00012086"/>
    </source>
</evidence>
<evidence type="ECO:0000256" key="8">
    <source>
        <dbReference type="ARBA" id="ARBA00023239"/>
    </source>
</evidence>
<comment type="subcellular location">
    <subcellularLocation>
        <location evidence="11">Cytoplasm</location>
    </subcellularLocation>
</comment>
<evidence type="ECO:0000256" key="9">
    <source>
        <dbReference type="ARBA" id="ARBA00023270"/>
    </source>
</evidence>
<comment type="caution">
    <text evidence="15">The sequence shown here is derived from an EMBL/GenBank/DDBJ whole genome shotgun (WGS) entry which is preliminary data.</text>
</comment>
<dbReference type="PIRSF" id="PIRSF001365">
    <property type="entry name" value="DHDPS"/>
    <property type="match status" value="1"/>
</dbReference>
<evidence type="ECO:0000256" key="12">
    <source>
        <dbReference type="PIRSR" id="PIRSR001365-1"/>
    </source>
</evidence>
<evidence type="ECO:0000256" key="4">
    <source>
        <dbReference type="ARBA" id="ARBA00022490"/>
    </source>
</evidence>
<feature type="site" description="L-lysine inhibitor binding" evidence="14">
    <location>
        <position position="78"/>
    </location>
</feature>
<comment type="function">
    <text evidence="1 11">Catalyzes the condensation of (S)-aspartate-beta-semialdehyde [(S)-ASA] and pyruvate to 4-hydroxy-tetrahydrodipicolinate (HTPA).</text>
</comment>
<dbReference type="PROSITE" id="PS00665">
    <property type="entry name" value="DHDPS_1"/>
    <property type="match status" value="1"/>
</dbReference>
<gene>
    <name evidence="11" type="primary">dapA</name>
    <name evidence="15" type="ORF">EF807_00400</name>
</gene>
<dbReference type="GO" id="GO:0008840">
    <property type="term" value="F:4-hydroxy-tetrahydrodipicolinate synthase activity"/>
    <property type="evidence" value="ECO:0007669"/>
    <property type="project" value="UniProtKB-UniRule"/>
</dbReference>
<dbReference type="GO" id="GO:0005737">
    <property type="term" value="C:cytoplasm"/>
    <property type="evidence" value="ECO:0007669"/>
    <property type="project" value="UniProtKB-SubCell"/>
</dbReference>
<dbReference type="GO" id="GO:0008675">
    <property type="term" value="F:2-dehydro-3-deoxy-phosphogluconate aldolase activity"/>
    <property type="evidence" value="ECO:0007669"/>
    <property type="project" value="UniProtKB-ARBA"/>
</dbReference>
<comment type="catalytic activity">
    <reaction evidence="10 11">
        <text>L-aspartate 4-semialdehyde + pyruvate = (2S,4S)-4-hydroxy-2,3,4,5-tetrahydrodipicolinate + H2O + H(+)</text>
        <dbReference type="Rhea" id="RHEA:34171"/>
        <dbReference type="ChEBI" id="CHEBI:15361"/>
        <dbReference type="ChEBI" id="CHEBI:15377"/>
        <dbReference type="ChEBI" id="CHEBI:15378"/>
        <dbReference type="ChEBI" id="CHEBI:67139"/>
        <dbReference type="ChEBI" id="CHEBI:537519"/>
        <dbReference type="EC" id="4.3.3.7"/>
    </reaction>
</comment>
<dbReference type="InterPro" id="IPR020625">
    <property type="entry name" value="Schiff_base-form_aldolases_AS"/>
</dbReference>
<evidence type="ECO:0000256" key="7">
    <source>
        <dbReference type="ARBA" id="ARBA00023154"/>
    </source>
</evidence>
<dbReference type="InterPro" id="IPR002220">
    <property type="entry name" value="DapA-like"/>
</dbReference>
<name>A0A520KYW8_9EURY</name>
<organism evidence="15 16">
    <name type="scientific">Candidatus Methanolliviera hydrocarbonicum</name>
    <dbReference type="NCBI Taxonomy" id="2491085"/>
    <lineage>
        <taxon>Archaea</taxon>
        <taxon>Methanobacteriati</taxon>
        <taxon>Methanobacteriota</taxon>
        <taxon>Candidatus Methanoliparia</taxon>
        <taxon>Candidatus Methanoliparales</taxon>
        <taxon>Candidatus Methanollivieraceae</taxon>
        <taxon>Candidatus Methanolliviera</taxon>
    </lineage>
</organism>
<feature type="binding site" evidence="11 13">
    <location>
        <position position="45"/>
    </location>
    <ligand>
        <name>pyruvate</name>
        <dbReference type="ChEBI" id="CHEBI:15361"/>
    </ligand>
</feature>
<evidence type="ECO:0000256" key="6">
    <source>
        <dbReference type="ARBA" id="ARBA00022915"/>
    </source>
</evidence>
<dbReference type="SMART" id="SM01130">
    <property type="entry name" value="DHDPS"/>
    <property type="match status" value="1"/>
</dbReference>
<dbReference type="UniPathway" id="UPA00034">
    <property type="reaction ID" value="UER00017"/>
</dbReference>
<dbReference type="PROSITE" id="PS00666">
    <property type="entry name" value="DHDPS_2"/>
    <property type="match status" value="1"/>
</dbReference>
<feature type="site" description="L-lysine inhibitor binding" evidence="14">
    <location>
        <position position="82"/>
    </location>
</feature>
<comment type="pathway">
    <text evidence="2 11">Amino-acid biosynthesis; L-lysine biosynthesis via DAP pathway; (S)-tetrahydrodipicolinate from L-aspartate: step 3/4.</text>
</comment>
<comment type="subunit">
    <text evidence="11">Homotetramer; dimer of dimers.</text>
</comment>
<dbReference type="Pfam" id="PF00701">
    <property type="entry name" value="DHDPS"/>
    <property type="match status" value="1"/>
</dbReference>
<proteinExistence type="inferred from homology"/>
<keyword evidence="9 11" id="KW-0704">Schiff base</keyword>
<feature type="site" description="L-lysine inhibitor binding; via carbonyl oxygen" evidence="14">
    <location>
        <position position="49"/>
    </location>
</feature>
<dbReference type="Gene3D" id="3.20.20.70">
    <property type="entry name" value="Aldolase class I"/>
    <property type="match status" value="1"/>
</dbReference>
<evidence type="ECO:0000256" key="2">
    <source>
        <dbReference type="ARBA" id="ARBA00005120"/>
    </source>
</evidence>
<keyword evidence="6 11" id="KW-0220">Diaminopimelate biosynthesis</keyword>
<evidence type="ECO:0000256" key="11">
    <source>
        <dbReference type="HAMAP-Rule" id="MF_00418"/>
    </source>
</evidence>
<evidence type="ECO:0000256" key="5">
    <source>
        <dbReference type="ARBA" id="ARBA00022605"/>
    </source>
</evidence>
<dbReference type="GO" id="GO:0009089">
    <property type="term" value="P:lysine biosynthetic process via diaminopimelate"/>
    <property type="evidence" value="ECO:0007669"/>
    <property type="project" value="UniProtKB-UniRule"/>
</dbReference>
<evidence type="ECO:0000256" key="14">
    <source>
        <dbReference type="PIRSR" id="PIRSR001365-3"/>
    </source>
</evidence>
<dbReference type="AlphaFoldDB" id="A0A520KYW8"/>
<dbReference type="PANTHER" id="PTHR12128:SF66">
    <property type="entry name" value="4-HYDROXY-2-OXOGLUTARATE ALDOLASE, MITOCHONDRIAL"/>
    <property type="match status" value="1"/>
</dbReference>
<dbReference type="CDD" id="cd00950">
    <property type="entry name" value="DHDPS"/>
    <property type="match status" value="1"/>
</dbReference>
<accession>A0A520KYW8</accession>
<keyword evidence="4 11" id="KW-0963">Cytoplasm</keyword>
<feature type="site" description="Part of a proton relay during catalysis" evidence="11 14">
    <location>
        <position position="44"/>
    </location>
</feature>
<dbReference type="InterPro" id="IPR013785">
    <property type="entry name" value="Aldolase_TIM"/>
</dbReference>
<keyword evidence="8 11" id="KW-0456">Lyase</keyword>
<dbReference type="NCBIfam" id="TIGR00674">
    <property type="entry name" value="dapA"/>
    <property type="match status" value="1"/>
</dbReference>
<dbReference type="SUPFAM" id="SSF51569">
    <property type="entry name" value="Aldolase"/>
    <property type="match status" value="1"/>
</dbReference>
<feature type="active site" description="Schiff-base intermediate with substrate" evidence="11 12">
    <location>
        <position position="159"/>
    </location>
</feature>
<feature type="active site" description="Proton donor/acceptor" evidence="11 12">
    <location>
        <position position="131"/>
    </location>
</feature>
<dbReference type="InterPro" id="IPR005263">
    <property type="entry name" value="DapA"/>
</dbReference>
<dbReference type="InterPro" id="IPR020624">
    <property type="entry name" value="Schiff_base-form_aldolases_CS"/>
</dbReference>
<evidence type="ECO:0000313" key="16">
    <source>
        <dbReference type="Proteomes" id="UP000320766"/>
    </source>
</evidence>
<evidence type="ECO:0000256" key="10">
    <source>
        <dbReference type="ARBA" id="ARBA00047836"/>
    </source>
</evidence>
<dbReference type="PANTHER" id="PTHR12128">
    <property type="entry name" value="DIHYDRODIPICOLINATE SYNTHASE"/>
    <property type="match status" value="1"/>
</dbReference>
<evidence type="ECO:0000256" key="1">
    <source>
        <dbReference type="ARBA" id="ARBA00003294"/>
    </source>
</evidence>
<dbReference type="EC" id="4.3.3.7" evidence="3 11"/>
<feature type="binding site" evidence="11 13">
    <location>
        <position position="202"/>
    </location>
    <ligand>
        <name>pyruvate</name>
        <dbReference type="ChEBI" id="CHEBI:15361"/>
    </ligand>
</feature>
<comment type="similarity">
    <text evidence="11">Belongs to the DapA family.</text>
</comment>
<keyword evidence="5 11" id="KW-0028">Amino-acid biosynthesis</keyword>
<dbReference type="HAMAP" id="MF_00418">
    <property type="entry name" value="DapA"/>
    <property type="match status" value="1"/>
</dbReference>
<evidence type="ECO:0000256" key="13">
    <source>
        <dbReference type="PIRSR" id="PIRSR001365-2"/>
    </source>
</evidence>
<feature type="site" description="L-lysine inhibitor binding" evidence="14">
    <location>
        <position position="104"/>
    </location>
</feature>
<dbReference type="Proteomes" id="UP000320766">
    <property type="component" value="Unassembled WGS sequence"/>
</dbReference>
<evidence type="ECO:0000313" key="15">
    <source>
        <dbReference type="EMBL" id="RZN73617.1"/>
    </source>
</evidence>
<feature type="site" description="Part of a proton relay during catalysis" evidence="11 14">
    <location>
        <position position="105"/>
    </location>
</feature>
<sequence>MFEGVIPAIITPFTKEDEVDEEGLKENIEFLEENGVHGIVPCGTTGESATMSHEEHKKVVDIAVDTANVPVLAGSGSNSTKETLELSKYAEDAGADGVLVITPYYNKPTDAGLIKHFSTLAESIDIPIILYNVPSRTGINMKPSVVAELSKIDGIDGIKEASGSISQISQIIELTRDEDFEALSGNDDQAFPIFSLGGVGVISVVANVLPKELVEMYEYFKSGDLEKAREKHYDLSPIFRALFIETNPIPVKTACKMRGLAAGGLRLPLVPLSEENERRLKEVLERYIKE</sequence>